<evidence type="ECO:0000259" key="1">
    <source>
        <dbReference type="PROSITE" id="PS51186"/>
    </source>
</evidence>
<organism evidence="2 3">
    <name type="scientific">Alcaligenes faecalis</name>
    <dbReference type="NCBI Taxonomy" id="511"/>
    <lineage>
        <taxon>Bacteria</taxon>
        <taxon>Pseudomonadati</taxon>
        <taxon>Pseudomonadota</taxon>
        <taxon>Betaproteobacteria</taxon>
        <taxon>Burkholderiales</taxon>
        <taxon>Alcaligenaceae</taxon>
        <taxon>Alcaligenes</taxon>
    </lineage>
</organism>
<name>A0A2U2BL27_ALCFA</name>
<dbReference type="GeneID" id="29371223"/>
<dbReference type="InterPro" id="IPR000182">
    <property type="entry name" value="GNAT_dom"/>
</dbReference>
<sequence length="198" mass="21800">MFPPESTQAPFSASLPQGNHASALLIRHATLDDMAAVQNIYAYHVLHSTATFEQSPPDEQEMGARYIQVREQNLPWLVAELDGQIVGYAYAGTYRSRPAYRFTVEDSIYLAQGQIGKGLGKALLEQLLLECEKGPWRQMVAIISGHDSRGSIALHRSLGFAHVGTQPAVGYKFQQWIDVVIMQRSLGEGSQSQPAQSA</sequence>
<evidence type="ECO:0000313" key="3">
    <source>
        <dbReference type="Proteomes" id="UP000245216"/>
    </source>
</evidence>
<protein>
    <submittedName>
        <fullName evidence="2">N-acetyltransferase</fullName>
    </submittedName>
</protein>
<dbReference type="PANTHER" id="PTHR43072">
    <property type="entry name" value="N-ACETYLTRANSFERASE"/>
    <property type="match status" value="1"/>
</dbReference>
<accession>A0A2U2BL27</accession>
<dbReference type="InterPro" id="IPR016181">
    <property type="entry name" value="Acyl_CoA_acyltransferase"/>
</dbReference>
<proteinExistence type="predicted"/>
<dbReference type="AlphaFoldDB" id="A0A2U2BL27"/>
<dbReference type="PROSITE" id="PS51186">
    <property type="entry name" value="GNAT"/>
    <property type="match status" value="1"/>
</dbReference>
<dbReference type="PANTHER" id="PTHR43072:SF8">
    <property type="entry name" value="ACYLTRANSFERASE FABY-RELATED"/>
    <property type="match status" value="1"/>
</dbReference>
<dbReference type="SUPFAM" id="SSF55729">
    <property type="entry name" value="Acyl-CoA N-acyltransferases (Nat)"/>
    <property type="match status" value="1"/>
</dbReference>
<dbReference type="Gene3D" id="3.40.630.30">
    <property type="match status" value="1"/>
</dbReference>
<evidence type="ECO:0000313" key="2">
    <source>
        <dbReference type="EMBL" id="PWE14724.1"/>
    </source>
</evidence>
<dbReference type="RefSeq" id="WP_045930879.1">
    <property type="nucleotide sequence ID" value="NZ_CP013119.1"/>
</dbReference>
<dbReference type="EMBL" id="QEXO01000002">
    <property type="protein sequence ID" value="PWE14724.1"/>
    <property type="molecule type" value="Genomic_DNA"/>
</dbReference>
<reference evidence="2 3" key="1">
    <citation type="submission" date="2018-05" db="EMBL/GenBank/DDBJ databases">
        <title>Genome Sequence of an Efficient Indole-Degrading Bacterium, Alcaligenes sp.YBY.</title>
        <authorList>
            <person name="Yang B."/>
        </authorList>
    </citation>
    <scope>NUCLEOTIDE SEQUENCE [LARGE SCALE GENOMIC DNA]</scope>
    <source>
        <strain evidence="2 3">YBY</strain>
    </source>
</reference>
<dbReference type="KEGG" id="afa:UZ73_07350"/>
<reference evidence="2 3" key="2">
    <citation type="submission" date="2018-05" db="EMBL/GenBank/DDBJ databases">
        <authorList>
            <person name="Lanie J.A."/>
            <person name="Ng W.-L."/>
            <person name="Kazmierczak K.M."/>
            <person name="Andrzejewski T.M."/>
            <person name="Davidsen T.M."/>
            <person name="Wayne K.J."/>
            <person name="Tettelin H."/>
            <person name="Glass J.I."/>
            <person name="Rusch D."/>
            <person name="Podicherti R."/>
            <person name="Tsui H.-C.T."/>
            <person name="Winkler M.E."/>
        </authorList>
    </citation>
    <scope>NUCLEOTIDE SEQUENCE [LARGE SCALE GENOMIC DNA]</scope>
    <source>
        <strain evidence="2 3">YBY</strain>
    </source>
</reference>
<dbReference type="Proteomes" id="UP000245216">
    <property type="component" value="Unassembled WGS sequence"/>
</dbReference>
<feature type="domain" description="N-acetyltransferase" evidence="1">
    <location>
        <begin position="24"/>
        <end position="187"/>
    </location>
</feature>
<keyword evidence="2" id="KW-0808">Transferase</keyword>
<dbReference type="STRING" id="511.UZ73_07350"/>
<dbReference type="Pfam" id="PF13420">
    <property type="entry name" value="Acetyltransf_4"/>
    <property type="match status" value="1"/>
</dbReference>
<comment type="caution">
    <text evidence="2">The sequence shown here is derived from an EMBL/GenBank/DDBJ whole genome shotgun (WGS) entry which is preliminary data.</text>
</comment>
<gene>
    <name evidence="2" type="ORF">DF183_08455</name>
</gene>
<dbReference type="GO" id="GO:0016747">
    <property type="term" value="F:acyltransferase activity, transferring groups other than amino-acyl groups"/>
    <property type="evidence" value="ECO:0007669"/>
    <property type="project" value="InterPro"/>
</dbReference>